<feature type="signal peptide" evidence="3">
    <location>
        <begin position="1"/>
        <end position="18"/>
    </location>
</feature>
<dbReference type="PANTHER" id="PTHR44858:SF1">
    <property type="entry name" value="UDP-N-ACETYLGLUCOSAMINE--PEPTIDE N-ACETYLGLUCOSAMINYLTRANSFERASE SPINDLY-RELATED"/>
    <property type="match status" value="1"/>
</dbReference>
<dbReference type="PANTHER" id="PTHR44858">
    <property type="entry name" value="TETRATRICOPEPTIDE REPEAT PROTEIN 6"/>
    <property type="match status" value="1"/>
</dbReference>
<evidence type="ECO:0000256" key="3">
    <source>
        <dbReference type="SAM" id="SignalP"/>
    </source>
</evidence>
<evidence type="ECO:0000256" key="1">
    <source>
        <dbReference type="ARBA" id="ARBA00022737"/>
    </source>
</evidence>
<keyword evidence="5" id="KW-1185">Reference proteome</keyword>
<name>A0ABZ0PJ55_9PROT</name>
<feature type="chain" id="PRO_5045112555" description="Tetratricopeptide repeat-containing protein" evidence="3">
    <location>
        <begin position="19"/>
        <end position="187"/>
    </location>
</feature>
<evidence type="ECO:0000313" key="5">
    <source>
        <dbReference type="Proteomes" id="UP001305521"/>
    </source>
</evidence>
<keyword evidence="3" id="KW-0732">Signal</keyword>
<sequence>MRFAPLALALLLAPPAFAQAPTPPQSQASRDLDRAFEALREAPDERGAHMAEMAIRQIWARQASAAVALLLNRGIRNLRAGQPGDALEDFDAAITLAPLVADAWHWRAQAHQQVGDRVAAAGDLRECLRLEPRHFAALVSLSRLQEEAGDARGALRSYEAALAIHPRLPGGAERLRELTRAAEGEEM</sequence>
<dbReference type="Gene3D" id="1.25.40.10">
    <property type="entry name" value="Tetratricopeptide repeat domain"/>
    <property type="match status" value="1"/>
</dbReference>
<keyword evidence="2" id="KW-0802">TPR repeat</keyword>
<protein>
    <recommendedName>
        <fullName evidence="6">Tetratricopeptide repeat-containing protein</fullName>
    </recommendedName>
</protein>
<dbReference type="RefSeq" id="WP_318649641.1">
    <property type="nucleotide sequence ID" value="NZ_CP137852.1"/>
</dbReference>
<proteinExistence type="predicted"/>
<dbReference type="SUPFAM" id="SSF48452">
    <property type="entry name" value="TPR-like"/>
    <property type="match status" value="1"/>
</dbReference>
<dbReference type="InterPro" id="IPR011990">
    <property type="entry name" value="TPR-like_helical_dom_sf"/>
</dbReference>
<dbReference type="InterPro" id="IPR019734">
    <property type="entry name" value="TPR_rpt"/>
</dbReference>
<keyword evidence="1" id="KW-0677">Repeat</keyword>
<dbReference type="EMBL" id="CP137852">
    <property type="protein sequence ID" value="WPB85667.1"/>
    <property type="molecule type" value="Genomic_DNA"/>
</dbReference>
<accession>A0ABZ0PJ55</accession>
<dbReference type="InterPro" id="IPR050498">
    <property type="entry name" value="Ycf3"/>
</dbReference>
<gene>
    <name evidence="4" type="ORF">R9Z33_02045</name>
</gene>
<organism evidence="4 5">
    <name type="scientific">Sediminicoccus rosea</name>
    <dbReference type="NCBI Taxonomy" id="1225128"/>
    <lineage>
        <taxon>Bacteria</taxon>
        <taxon>Pseudomonadati</taxon>
        <taxon>Pseudomonadota</taxon>
        <taxon>Alphaproteobacteria</taxon>
        <taxon>Acetobacterales</taxon>
        <taxon>Roseomonadaceae</taxon>
        <taxon>Sediminicoccus</taxon>
    </lineage>
</organism>
<evidence type="ECO:0000313" key="4">
    <source>
        <dbReference type="EMBL" id="WPB85667.1"/>
    </source>
</evidence>
<evidence type="ECO:0008006" key="6">
    <source>
        <dbReference type="Google" id="ProtNLM"/>
    </source>
</evidence>
<dbReference type="SMART" id="SM00028">
    <property type="entry name" value="TPR"/>
    <property type="match status" value="3"/>
</dbReference>
<evidence type="ECO:0000256" key="2">
    <source>
        <dbReference type="ARBA" id="ARBA00022803"/>
    </source>
</evidence>
<reference evidence="4 5" key="1">
    <citation type="submission" date="2023-11" db="EMBL/GenBank/DDBJ databases">
        <title>Arctic aerobic anoxygenic photoheterotroph Sediminicoccus rosea KRV36 adapts its photosynthesis to long days of polar summer.</title>
        <authorList>
            <person name="Tomasch J."/>
            <person name="Kopejtka K."/>
            <person name="Bily T."/>
            <person name="Gardiner A.T."/>
            <person name="Gardian Z."/>
            <person name="Shivaramu S."/>
            <person name="Koblizek M."/>
            <person name="Engelhardt F."/>
            <person name="Kaftan D."/>
        </authorList>
    </citation>
    <scope>NUCLEOTIDE SEQUENCE [LARGE SCALE GENOMIC DNA]</scope>
    <source>
        <strain evidence="4 5">R-30</strain>
    </source>
</reference>
<dbReference type="Proteomes" id="UP001305521">
    <property type="component" value="Chromosome"/>
</dbReference>